<gene>
    <name evidence="2" type="ORF">IMSHALPRED_006763</name>
</gene>
<dbReference type="AlphaFoldDB" id="A0A8H3FJI5"/>
<feature type="compositionally biased region" description="Basic and acidic residues" evidence="1">
    <location>
        <begin position="170"/>
        <end position="188"/>
    </location>
</feature>
<dbReference type="Proteomes" id="UP000664534">
    <property type="component" value="Unassembled WGS sequence"/>
</dbReference>
<evidence type="ECO:0000313" key="3">
    <source>
        <dbReference type="Proteomes" id="UP000664534"/>
    </source>
</evidence>
<feature type="region of interest" description="Disordered" evidence="1">
    <location>
        <begin position="170"/>
        <end position="211"/>
    </location>
</feature>
<comment type="caution">
    <text evidence="2">The sequence shown here is derived from an EMBL/GenBank/DDBJ whole genome shotgun (WGS) entry which is preliminary data.</text>
</comment>
<keyword evidence="3" id="KW-1185">Reference proteome</keyword>
<evidence type="ECO:0000313" key="2">
    <source>
        <dbReference type="EMBL" id="CAF9925714.1"/>
    </source>
</evidence>
<name>A0A8H3FJI5_9LECA</name>
<accession>A0A8H3FJI5</accession>
<proteinExistence type="predicted"/>
<sequence length="211" mass="24072">MSASSATQLLPIHKSKILFFMYYAEKAARTLGFDPAERTRVWIGCPGAATEFCQKLFHVDIRPGSIATYYQEAKLRAVQAQLSWGSYEFLARILTTQVTESEDYDGVISFLQQNCANGQLSEETQWLISKASQAQNERANAKTMRNMRDEWDDIVTGRWEFMCMVADPVLKQRHEEEAEEEAKRREKDAEEDAGEDAKPVANVENFLVRST</sequence>
<dbReference type="EMBL" id="CAJPDT010000040">
    <property type="protein sequence ID" value="CAF9925714.1"/>
    <property type="molecule type" value="Genomic_DNA"/>
</dbReference>
<evidence type="ECO:0000256" key="1">
    <source>
        <dbReference type="SAM" id="MobiDB-lite"/>
    </source>
</evidence>
<protein>
    <submittedName>
        <fullName evidence="2">Uncharacterized protein</fullName>
    </submittedName>
</protein>
<reference evidence="2" key="1">
    <citation type="submission" date="2021-03" db="EMBL/GenBank/DDBJ databases">
        <authorList>
            <person name="Tagirdzhanova G."/>
        </authorList>
    </citation>
    <scope>NUCLEOTIDE SEQUENCE</scope>
</reference>
<organism evidence="2 3">
    <name type="scientific">Imshaugia aleurites</name>
    <dbReference type="NCBI Taxonomy" id="172621"/>
    <lineage>
        <taxon>Eukaryota</taxon>
        <taxon>Fungi</taxon>
        <taxon>Dikarya</taxon>
        <taxon>Ascomycota</taxon>
        <taxon>Pezizomycotina</taxon>
        <taxon>Lecanoromycetes</taxon>
        <taxon>OSLEUM clade</taxon>
        <taxon>Lecanoromycetidae</taxon>
        <taxon>Lecanorales</taxon>
        <taxon>Lecanorineae</taxon>
        <taxon>Parmeliaceae</taxon>
        <taxon>Imshaugia</taxon>
    </lineage>
</organism>